<dbReference type="Pfam" id="PF06080">
    <property type="entry name" value="DUF938"/>
    <property type="match status" value="1"/>
</dbReference>
<evidence type="ECO:0000313" key="2">
    <source>
        <dbReference type="Proteomes" id="UP000504724"/>
    </source>
</evidence>
<dbReference type="SUPFAM" id="SSF53335">
    <property type="entry name" value="S-adenosyl-L-methionine-dependent methyltransferases"/>
    <property type="match status" value="1"/>
</dbReference>
<accession>A0A7D4SJ17</accession>
<reference evidence="1 2" key="1">
    <citation type="submission" date="2020-05" db="EMBL/GenBank/DDBJ databases">
        <title>Thiomicrorhabdus sediminis sp.nov. and Thiomicrorhabdus xiamenensis sp.nov., novel sulfur-oxidizing bacteria isolated from coastal sediment.</title>
        <authorList>
            <person name="Liu X."/>
        </authorList>
    </citation>
    <scope>NUCLEOTIDE SEQUENCE [LARGE SCALE GENOMIC DNA]</scope>
    <source>
        <strain evidence="1 2">G2</strain>
    </source>
</reference>
<dbReference type="PANTHER" id="PTHR20974">
    <property type="entry name" value="UPF0585 PROTEIN CG18661"/>
    <property type="match status" value="1"/>
</dbReference>
<dbReference type="InterPro" id="IPR029063">
    <property type="entry name" value="SAM-dependent_MTases_sf"/>
</dbReference>
<dbReference type="KEGG" id="txa:HQN79_06965"/>
<proteinExistence type="predicted"/>
<dbReference type="AlphaFoldDB" id="A0A7D4SJ17"/>
<dbReference type="Proteomes" id="UP000504724">
    <property type="component" value="Chromosome"/>
</dbReference>
<name>A0A7D4SJ17_9GAMM</name>
<gene>
    <name evidence="1" type="ORF">HQN79_06965</name>
</gene>
<dbReference type="InterPro" id="IPR010342">
    <property type="entry name" value="DUF938"/>
</dbReference>
<sequence>MTNQQQKPFAQSSEENKQVILQAIEELVHDCRSVLEIASGTGQHAVYFAAQLPHLKWQTSDLMECHVGINQWLEEAALENVSAPICLNVSEELHWPDSTFDAVFSANSFHIMGRNHVEDFFEHVPKVLNPNAIIMIYGPFNYNGDFTSESNARFDQWLKARNPASGIKDFEWCNWLAEQSGLKLLKDIEMPQNNRILVWRNNR</sequence>
<dbReference type="Gene3D" id="3.40.50.150">
    <property type="entry name" value="Vaccinia Virus protein VP39"/>
    <property type="match status" value="1"/>
</dbReference>
<protein>
    <submittedName>
        <fullName evidence="1">DUF938 domain-containing protein</fullName>
    </submittedName>
</protein>
<evidence type="ECO:0000313" key="1">
    <source>
        <dbReference type="EMBL" id="QKI90320.1"/>
    </source>
</evidence>
<dbReference type="PANTHER" id="PTHR20974:SF0">
    <property type="entry name" value="UPF0585 PROTEIN CG18661"/>
    <property type="match status" value="1"/>
</dbReference>
<dbReference type="EMBL" id="CP054020">
    <property type="protein sequence ID" value="QKI90320.1"/>
    <property type="molecule type" value="Genomic_DNA"/>
</dbReference>
<keyword evidence="2" id="KW-1185">Reference proteome</keyword>
<dbReference type="CDD" id="cd02440">
    <property type="entry name" value="AdoMet_MTases"/>
    <property type="match status" value="1"/>
</dbReference>
<organism evidence="1 2">
    <name type="scientific">Thiomicrorhabdus xiamenensis</name>
    <dbReference type="NCBI Taxonomy" id="2739063"/>
    <lineage>
        <taxon>Bacteria</taxon>
        <taxon>Pseudomonadati</taxon>
        <taxon>Pseudomonadota</taxon>
        <taxon>Gammaproteobacteria</taxon>
        <taxon>Thiotrichales</taxon>
        <taxon>Piscirickettsiaceae</taxon>
        <taxon>Thiomicrorhabdus</taxon>
    </lineage>
</organism>